<evidence type="ECO:0000313" key="1">
    <source>
        <dbReference type="EMBL" id="KAJ8302468.1"/>
    </source>
</evidence>
<evidence type="ECO:0000313" key="2">
    <source>
        <dbReference type="Proteomes" id="UP001217089"/>
    </source>
</evidence>
<sequence length="164" mass="19565">MPLNTVVQRLIRRRDRKRRKEKVFRRLLSSYEINRHDFFLRFRFLPEMVLFIVNLPTLYVQHLSRKFMALTTFQQIIIALRFYSTGLYYRLVGDSFVISVVSVARFVDRVSLALCYITRQFITFPVGRECSEIKRCFYDIAGFPNVLGAEDGKLIRNPTQDDYF</sequence>
<organism evidence="1 2">
    <name type="scientific">Tegillarca granosa</name>
    <name type="common">Malaysian cockle</name>
    <name type="synonym">Anadara granosa</name>
    <dbReference type="NCBI Taxonomy" id="220873"/>
    <lineage>
        <taxon>Eukaryota</taxon>
        <taxon>Metazoa</taxon>
        <taxon>Spiralia</taxon>
        <taxon>Lophotrochozoa</taxon>
        <taxon>Mollusca</taxon>
        <taxon>Bivalvia</taxon>
        <taxon>Autobranchia</taxon>
        <taxon>Pteriomorphia</taxon>
        <taxon>Arcoida</taxon>
        <taxon>Arcoidea</taxon>
        <taxon>Arcidae</taxon>
        <taxon>Tegillarca</taxon>
    </lineage>
</organism>
<name>A0ABQ9EAV9_TEGGR</name>
<reference evidence="1 2" key="1">
    <citation type="submission" date="2022-12" db="EMBL/GenBank/DDBJ databases">
        <title>Chromosome-level genome of Tegillarca granosa.</title>
        <authorList>
            <person name="Kim J."/>
        </authorList>
    </citation>
    <scope>NUCLEOTIDE SEQUENCE [LARGE SCALE GENOMIC DNA]</scope>
    <source>
        <strain evidence="1">Teg-2019</strain>
        <tissue evidence="1">Adductor muscle</tissue>
    </source>
</reference>
<proteinExistence type="predicted"/>
<protein>
    <submittedName>
        <fullName evidence="1">Uncharacterized protein</fullName>
    </submittedName>
</protein>
<dbReference type="EMBL" id="JARBDR010000917">
    <property type="protein sequence ID" value="KAJ8302468.1"/>
    <property type="molecule type" value="Genomic_DNA"/>
</dbReference>
<accession>A0ABQ9EAV9</accession>
<comment type="caution">
    <text evidence="1">The sequence shown here is derived from an EMBL/GenBank/DDBJ whole genome shotgun (WGS) entry which is preliminary data.</text>
</comment>
<dbReference type="Proteomes" id="UP001217089">
    <property type="component" value="Unassembled WGS sequence"/>
</dbReference>
<gene>
    <name evidence="1" type="ORF">KUTeg_018864</name>
</gene>
<keyword evidence="2" id="KW-1185">Reference proteome</keyword>